<feature type="non-terminal residue" evidence="7">
    <location>
        <position position="1"/>
    </location>
</feature>
<dbReference type="SUPFAM" id="SSF54814">
    <property type="entry name" value="Prokaryotic type KH domain (KH-domain type II)"/>
    <property type="match status" value="1"/>
</dbReference>
<evidence type="ECO:0000256" key="2">
    <source>
        <dbReference type="ARBA" id="ARBA00010761"/>
    </source>
</evidence>
<keyword evidence="3" id="KW-0809">Transit peptide</keyword>
<dbReference type="InterPro" id="IPR009019">
    <property type="entry name" value="KH_sf_prok-type"/>
</dbReference>
<sequence length="164" mass="18575">NLFFFFYLQSFGRISLIRGGQSLSRCVGCFPAIGLAPSLTDIFGVRYAYQPKSKQQKKSDLVPSHRIGVTKSWDSQHTGALKGSYWASERLLDDIMIRKFVEGVLHDFLKSEVVIKRKANRINLVFIVSKEGDLTKFYFLVGFTEKLLSELLGCVVKIEPQSAF</sequence>
<dbReference type="EMBL" id="CALNXI010000493">
    <property type="protein sequence ID" value="CAH3028150.1"/>
    <property type="molecule type" value="Genomic_DNA"/>
</dbReference>
<keyword evidence="6" id="KW-0687">Ribonucleoprotein</keyword>
<reference evidence="7 8" key="1">
    <citation type="submission" date="2022-05" db="EMBL/GenBank/DDBJ databases">
        <authorList>
            <consortium name="Genoscope - CEA"/>
            <person name="William W."/>
        </authorList>
    </citation>
    <scope>NUCLEOTIDE SEQUENCE [LARGE SCALE GENOMIC DNA]</scope>
</reference>
<evidence type="ECO:0000256" key="3">
    <source>
        <dbReference type="ARBA" id="ARBA00022946"/>
    </source>
</evidence>
<accession>A0ABN8MEL4</accession>
<dbReference type="InterPro" id="IPR026146">
    <property type="entry name" value="Ribosomal_uS3m"/>
</dbReference>
<dbReference type="Proteomes" id="UP001159427">
    <property type="component" value="Unassembled WGS sequence"/>
</dbReference>
<dbReference type="PANTHER" id="PTHR21244">
    <property type="entry name" value="MITOCHONDRIAL 28S RIBOSOMAL PROTEIN S24"/>
    <property type="match status" value="1"/>
</dbReference>
<evidence type="ECO:0000313" key="8">
    <source>
        <dbReference type="Proteomes" id="UP001159427"/>
    </source>
</evidence>
<evidence type="ECO:0000256" key="6">
    <source>
        <dbReference type="ARBA" id="ARBA00023274"/>
    </source>
</evidence>
<dbReference type="Pfam" id="PF14955">
    <property type="entry name" value="MRP-S24"/>
    <property type="match status" value="1"/>
</dbReference>
<name>A0ABN8MEL4_9CNID</name>
<organism evidence="7 8">
    <name type="scientific">Porites evermanni</name>
    <dbReference type="NCBI Taxonomy" id="104178"/>
    <lineage>
        <taxon>Eukaryota</taxon>
        <taxon>Metazoa</taxon>
        <taxon>Cnidaria</taxon>
        <taxon>Anthozoa</taxon>
        <taxon>Hexacorallia</taxon>
        <taxon>Scleractinia</taxon>
        <taxon>Fungiina</taxon>
        <taxon>Poritidae</taxon>
        <taxon>Porites</taxon>
    </lineage>
</organism>
<evidence type="ECO:0000256" key="5">
    <source>
        <dbReference type="ARBA" id="ARBA00023128"/>
    </source>
</evidence>
<protein>
    <recommendedName>
        <fullName evidence="9">Ribosomal protein S3</fullName>
    </recommendedName>
</protein>
<keyword evidence="5" id="KW-0496">Mitochondrion</keyword>
<comment type="subcellular location">
    <subcellularLocation>
        <location evidence="1">Mitochondrion</location>
    </subcellularLocation>
</comment>
<evidence type="ECO:0000256" key="1">
    <source>
        <dbReference type="ARBA" id="ARBA00004173"/>
    </source>
</evidence>
<gene>
    <name evidence="7" type="ORF">PEVE_00033268</name>
</gene>
<keyword evidence="8" id="KW-1185">Reference proteome</keyword>
<evidence type="ECO:0008006" key="9">
    <source>
        <dbReference type="Google" id="ProtNLM"/>
    </source>
</evidence>
<comment type="caution">
    <text evidence="7">The sequence shown here is derived from an EMBL/GenBank/DDBJ whole genome shotgun (WGS) entry which is preliminary data.</text>
</comment>
<proteinExistence type="inferred from homology"/>
<dbReference type="PANTHER" id="PTHR21244:SF1">
    <property type="entry name" value="SMALL RIBOSOMAL SUBUNIT PROTEIN US3M"/>
    <property type="match status" value="1"/>
</dbReference>
<comment type="similarity">
    <text evidence="2">Belongs to the universal ribosomal protein uS3 family.</text>
</comment>
<keyword evidence="4" id="KW-0689">Ribosomal protein</keyword>
<evidence type="ECO:0000313" key="7">
    <source>
        <dbReference type="EMBL" id="CAH3028150.1"/>
    </source>
</evidence>
<evidence type="ECO:0000256" key="4">
    <source>
        <dbReference type="ARBA" id="ARBA00022980"/>
    </source>
</evidence>